<dbReference type="Gene3D" id="3.40.50.720">
    <property type="entry name" value="NAD(P)-binding Rossmann-like Domain"/>
    <property type="match status" value="1"/>
</dbReference>
<gene>
    <name evidence="2" type="ORF">GCM10010439_52190</name>
</gene>
<reference evidence="2 3" key="1">
    <citation type="journal article" date="2019" name="Int. J. Syst. Evol. Microbiol.">
        <title>The Global Catalogue of Microorganisms (GCM) 10K type strain sequencing project: providing services to taxonomists for standard genome sequencing and annotation.</title>
        <authorList>
            <consortium name="The Broad Institute Genomics Platform"/>
            <consortium name="The Broad Institute Genome Sequencing Center for Infectious Disease"/>
            <person name="Wu L."/>
            <person name="Ma J."/>
        </authorList>
    </citation>
    <scope>NUCLEOTIDE SEQUENCE [LARGE SCALE GENOMIC DNA]</scope>
    <source>
        <strain evidence="2 3">JCM 8201</strain>
    </source>
</reference>
<name>A0ABN3UHX9_9ACTN</name>
<feature type="domain" description="NAD-dependent epimerase/dehydratase" evidence="1">
    <location>
        <begin position="4"/>
        <end position="210"/>
    </location>
</feature>
<comment type="caution">
    <text evidence="2">The sequence shown here is derived from an EMBL/GenBank/DDBJ whole genome shotgun (WGS) entry which is preliminary data.</text>
</comment>
<keyword evidence="3" id="KW-1185">Reference proteome</keyword>
<accession>A0ABN3UHX9</accession>
<dbReference type="RefSeq" id="WP_344453756.1">
    <property type="nucleotide sequence ID" value="NZ_BAAATZ010000025.1"/>
</dbReference>
<dbReference type="InterPro" id="IPR050177">
    <property type="entry name" value="Lipid_A_modif_metabolic_enz"/>
</dbReference>
<dbReference type="InterPro" id="IPR001509">
    <property type="entry name" value="Epimerase_deHydtase"/>
</dbReference>
<dbReference type="Pfam" id="PF01370">
    <property type="entry name" value="Epimerase"/>
    <property type="match status" value="1"/>
</dbReference>
<dbReference type="SUPFAM" id="SSF51735">
    <property type="entry name" value="NAD(P)-binding Rossmann-fold domains"/>
    <property type="match status" value="1"/>
</dbReference>
<dbReference type="PROSITE" id="PS00061">
    <property type="entry name" value="ADH_SHORT"/>
    <property type="match status" value="1"/>
</dbReference>
<dbReference type="InterPro" id="IPR036291">
    <property type="entry name" value="NAD(P)-bd_dom_sf"/>
</dbReference>
<dbReference type="InterPro" id="IPR020904">
    <property type="entry name" value="Sc_DH/Rdtase_CS"/>
</dbReference>
<proteinExistence type="predicted"/>
<organism evidence="2 3">
    <name type="scientific">Actinocorallia aurantiaca</name>
    <dbReference type="NCBI Taxonomy" id="46204"/>
    <lineage>
        <taxon>Bacteria</taxon>
        <taxon>Bacillati</taxon>
        <taxon>Actinomycetota</taxon>
        <taxon>Actinomycetes</taxon>
        <taxon>Streptosporangiales</taxon>
        <taxon>Thermomonosporaceae</taxon>
        <taxon>Actinocorallia</taxon>
    </lineage>
</organism>
<sequence>MRLLLLGATGFLGRHVAARAAGHDVVTASRRPGAADLWLDPGADPSGLERALRAVRADAVVNCGGAVDGTPAELVDGNVTAVSRLVEAVRARGCRLVHVGSAAEYGTVPAGVPVVETARPQPVGSYGVTKLAGTSLVQTLQDSVVLRVFNPVGPGAPPSSLPGKVVAQLARGSSEIRTGPLDAVRDYVDVRDVADAILAAADSGARGVLNAGSGVPTLSRDLVRTLLALAPGRTLTEEAGGSSRSPAVPWQQADLTVVTRSLPWKPVFTLRESLLDLLQEEGC</sequence>
<dbReference type="PANTHER" id="PTHR43245">
    <property type="entry name" value="BIFUNCTIONAL POLYMYXIN RESISTANCE PROTEIN ARNA"/>
    <property type="match status" value="1"/>
</dbReference>
<evidence type="ECO:0000313" key="3">
    <source>
        <dbReference type="Proteomes" id="UP001501842"/>
    </source>
</evidence>
<dbReference type="Gene3D" id="3.90.25.10">
    <property type="entry name" value="UDP-galactose 4-epimerase, domain 1"/>
    <property type="match status" value="1"/>
</dbReference>
<dbReference type="Proteomes" id="UP001501842">
    <property type="component" value="Unassembled WGS sequence"/>
</dbReference>
<evidence type="ECO:0000313" key="2">
    <source>
        <dbReference type="EMBL" id="GAA2733080.1"/>
    </source>
</evidence>
<evidence type="ECO:0000259" key="1">
    <source>
        <dbReference type="Pfam" id="PF01370"/>
    </source>
</evidence>
<dbReference type="EMBL" id="BAAATZ010000025">
    <property type="protein sequence ID" value="GAA2733080.1"/>
    <property type="molecule type" value="Genomic_DNA"/>
</dbReference>
<protein>
    <submittedName>
        <fullName evidence="2">NAD-dependent epimerase/dehydratase family protein</fullName>
    </submittedName>
</protein>